<evidence type="ECO:0000256" key="2">
    <source>
        <dbReference type="ARBA" id="ARBA00023015"/>
    </source>
</evidence>
<dbReference type="OrthoDB" id="1666376at2759"/>
<dbReference type="PANTHER" id="PTHR31920">
    <property type="entry name" value="B3 DOMAIN-CONTAINING"/>
    <property type="match status" value="1"/>
</dbReference>
<keyword evidence="3" id="KW-0238">DNA-binding</keyword>
<evidence type="ECO:0000259" key="6">
    <source>
        <dbReference type="PROSITE" id="PS50863"/>
    </source>
</evidence>
<sequence length="311" mass="36472">MVEKVSSYARKDLQFFKVFLPEFSSRELVIPPAFIDILEKPLPNEVSLRDEIGRSWFVDTETEDTDERLRVVFKQGWKLFAEDQSLEFGDFLVFSYDGRSRFSVTIFAKDGCKKDLGFVTATDRSTRVSADEREPERRVKRNRHSEWVDIEPEYVSTIKTEPERHRKVNQAGGSCDIPVPEKKRRVFEEPVISKPKNPHFVRNISHCTLYKLDIPTTFLKSNGIELEKEVELCDEDGKKWPMEIVHHEKGFRFSHVLWKRFFESHKLMTNNKCIFEFIVASNGRCNEIQVRIVRGPLLTTMTKSYYHVLAL</sequence>
<keyword evidence="8" id="KW-1185">Reference proteome</keyword>
<dbReference type="Pfam" id="PF02362">
    <property type="entry name" value="B3"/>
    <property type="match status" value="2"/>
</dbReference>
<evidence type="ECO:0000256" key="1">
    <source>
        <dbReference type="ARBA" id="ARBA00004123"/>
    </source>
</evidence>
<proteinExistence type="predicted"/>
<dbReference type="Gene3D" id="2.40.330.10">
    <property type="entry name" value="DNA-binding pseudobarrel domain"/>
    <property type="match status" value="2"/>
</dbReference>
<keyword evidence="5" id="KW-0539">Nucleus</keyword>
<dbReference type="SMART" id="SM01019">
    <property type="entry name" value="B3"/>
    <property type="match status" value="2"/>
</dbReference>
<dbReference type="GO" id="GO:0003677">
    <property type="term" value="F:DNA binding"/>
    <property type="evidence" value="ECO:0007669"/>
    <property type="project" value="UniProtKB-KW"/>
</dbReference>
<evidence type="ECO:0000256" key="5">
    <source>
        <dbReference type="ARBA" id="ARBA00023242"/>
    </source>
</evidence>
<feature type="domain" description="TF-B3" evidence="6">
    <location>
        <begin position="13"/>
        <end position="110"/>
    </location>
</feature>
<organism evidence="7 8">
    <name type="scientific">Microthlaspi erraticum</name>
    <dbReference type="NCBI Taxonomy" id="1685480"/>
    <lineage>
        <taxon>Eukaryota</taxon>
        <taxon>Viridiplantae</taxon>
        <taxon>Streptophyta</taxon>
        <taxon>Embryophyta</taxon>
        <taxon>Tracheophyta</taxon>
        <taxon>Spermatophyta</taxon>
        <taxon>Magnoliopsida</taxon>
        <taxon>eudicotyledons</taxon>
        <taxon>Gunneridae</taxon>
        <taxon>Pentapetalae</taxon>
        <taxon>rosids</taxon>
        <taxon>malvids</taxon>
        <taxon>Brassicales</taxon>
        <taxon>Brassicaceae</taxon>
        <taxon>Coluteocarpeae</taxon>
        <taxon>Microthlaspi</taxon>
    </lineage>
</organism>
<dbReference type="PROSITE" id="PS50863">
    <property type="entry name" value="B3"/>
    <property type="match status" value="2"/>
</dbReference>
<accession>A0A6D2KWP0</accession>
<dbReference type="GO" id="GO:0005634">
    <property type="term" value="C:nucleus"/>
    <property type="evidence" value="ECO:0007669"/>
    <property type="project" value="UniProtKB-SubCell"/>
</dbReference>
<name>A0A6D2KWP0_9BRAS</name>
<dbReference type="Proteomes" id="UP000467841">
    <property type="component" value="Unassembled WGS sequence"/>
</dbReference>
<gene>
    <name evidence="7" type="ORF">MERR_LOCUS44129</name>
</gene>
<feature type="domain" description="TF-B3" evidence="6">
    <location>
        <begin position="197"/>
        <end position="296"/>
    </location>
</feature>
<evidence type="ECO:0000256" key="3">
    <source>
        <dbReference type="ARBA" id="ARBA00023125"/>
    </source>
</evidence>
<evidence type="ECO:0000313" key="8">
    <source>
        <dbReference type="Proteomes" id="UP000467841"/>
    </source>
</evidence>
<keyword evidence="2" id="KW-0805">Transcription regulation</keyword>
<dbReference type="EMBL" id="CACVBM020001662">
    <property type="protein sequence ID" value="CAA7056893.1"/>
    <property type="molecule type" value="Genomic_DNA"/>
</dbReference>
<evidence type="ECO:0000313" key="7">
    <source>
        <dbReference type="EMBL" id="CAA7056893.1"/>
    </source>
</evidence>
<dbReference type="InterPro" id="IPR015300">
    <property type="entry name" value="DNA-bd_pseudobarrel_sf"/>
</dbReference>
<dbReference type="PANTHER" id="PTHR31920:SF135">
    <property type="entry name" value="B3 DOMAIN-CONTAINING PROTEIN OS03G0621600-RELATED"/>
    <property type="match status" value="1"/>
</dbReference>
<keyword evidence="4" id="KW-0804">Transcription</keyword>
<dbReference type="InterPro" id="IPR003340">
    <property type="entry name" value="B3_DNA-bd"/>
</dbReference>
<protein>
    <recommendedName>
        <fullName evidence="6">TF-B3 domain-containing protein</fullName>
    </recommendedName>
</protein>
<reference evidence="7" key="1">
    <citation type="submission" date="2020-01" db="EMBL/GenBank/DDBJ databases">
        <authorList>
            <person name="Mishra B."/>
        </authorList>
    </citation>
    <scope>NUCLEOTIDE SEQUENCE [LARGE SCALE GENOMIC DNA]</scope>
</reference>
<dbReference type="CDD" id="cd10017">
    <property type="entry name" value="B3_DNA"/>
    <property type="match status" value="2"/>
</dbReference>
<comment type="subcellular location">
    <subcellularLocation>
        <location evidence="1">Nucleus</location>
    </subcellularLocation>
</comment>
<dbReference type="SUPFAM" id="SSF101936">
    <property type="entry name" value="DNA-binding pseudobarrel domain"/>
    <property type="match status" value="2"/>
</dbReference>
<dbReference type="InterPro" id="IPR050655">
    <property type="entry name" value="Plant_B3_domain"/>
</dbReference>
<evidence type="ECO:0000256" key="4">
    <source>
        <dbReference type="ARBA" id="ARBA00023163"/>
    </source>
</evidence>
<comment type="caution">
    <text evidence="7">The sequence shown here is derived from an EMBL/GenBank/DDBJ whole genome shotgun (WGS) entry which is preliminary data.</text>
</comment>
<dbReference type="AlphaFoldDB" id="A0A6D2KWP0"/>